<dbReference type="PIRSF" id="PIRSF000728">
    <property type="entry name" value="NAGK"/>
    <property type="match status" value="1"/>
</dbReference>
<evidence type="ECO:0000313" key="12">
    <source>
        <dbReference type="Proteomes" id="UP000183504"/>
    </source>
</evidence>
<dbReference type="GO" id="GO:0005524">
    <property type="term" value="F:ATP binding"/>
    <property type="evidence" value="ECO:0007669"/>
    <property type="project" value="UniProtKB-UniRule"/>
</dbReference>
<name>A0A0B7GPE5_STRSA</name>
<dbReference type="InterPro" id="IPR036393">
    <property type="entry name" value="AceGlu_kinase-like_sf"/>
</dbReference>
<dbReference type="GO" id="GO:0042450">
    <property type="term" value="P:L-arginine biosynthetic process via ornithine"/>
    <property type="evidence" value="ECO:0007669"/>
    <property type="project" value="UniProtKB-UniRule"/>
</dbReference>
<dbReference type="RefSeq" id="WP_072073681.1">
    <property type="nucleotide sequence ID" value="NZ_CDMW01000001.1"/>
</dbReference>
<dbReference type="Proteomes" id="UP000183504">
    <property type="component" value="Unassembled WGS sequence"/>
</dbReference>
<sequence>MKDVIVIKIGGVAAQKLSTKFIKQMQAWIAAGKKIVVVHGGGLVINQLMKERQLPTRKVKGLRVTAKSDLPIIEQALLGQVGRTLTQELNDSDIESLQLVSHLGKTVSADYIDKDLYGYVGQVKAIQTAYLEQLLAADIVPVLASLGENAAGELLNINADYLAAAVASSLQAEKLILMTDIEGVLEDKKVLSQLLTSQVSKKIQTGVIKGGMIPKIESAVQTVLSGVGQVLIGDNLLTGTLIAEG</sequence>
<accession>A0A0B7GPE5</accession>
<evidence type="ECO:0000256" key="2">
    <source>
        <dbReference type="ARBA" id="ARBA00022571"/>
    </source>
</evidence>
<dbReference type="Gene3D" id="3.40.1160.10">
    <property type="entry name" value="Acetylglutamate kinase-like"/>
    <property type="match status" value="1"/>
</dbReference>
<keyword evidence="5 9" id="KW-0547">Nucleotide-binding</keyword>
<dbReference type="InterPro" id="IPR037528">
    <property type="entry name" value="ArgB"/>
</dbReference>
<proteinExistence type="inferred from homology"/>
<protein>
    <recommendedName>
        <fullName evidence="9">Acetylglutamate kinase</fullName>
        <ecNumber evidence="9">2.7.2.8</ecNumber>
    </recommendedName>
    <alternativeName>
        <fullName evidence="9">N-acetyl-L-glutamate 5-phosphotransferase</fullName>
    </alternativeName>
    <alternativeName>
        <fullName evidence="9">NAG kinase</fullName>
        <shortName evidence="9">NAGK</shortName>
    </alternativeName>
</protein>
<evidence type="ECO:0000256" key="7">
    <source>
        <dbReference type="ARBA" id="ARBA00022840"/>
    </source>
</evidence>
<evidence type="ECO:0000256" key="3">
    <source>
        <dbReference type="ARBA" id="ARBA00022605"/>
    </source>
</evidence>
<feature type="site" description="Transition state stabilizer" evidence="9">
    <location>
        <position position="8"/>
    </location>
</feature>
<comment type="pathway">
    <text evidence="1 9">Amino-acid biosynthesis; L-arginine biosynthesis; N(2)-acetyl-L-ornithine from L-glutamate: step 2/4.</text>
</comment>
<evidence type="ECO:0000259" key="10">
    <source>
        <dbReference type="Pfam" id="PF00696"/>
    </source>
</evidence>
<comment type="subcellular location">
    <subcellularLocation>
        <location evidence="9">Cytoplasm</location>
    </subcellularLocation>
</comment>
<dbReference type="EC" id="2.7.2.8" evidence="9"/>
<feature type="binding site" evidence="9">
    <location>
        <position position="156"/>
    </location>
    <ligand>
        <name>substrate</name>
    </ligand>
</feature>
<evidence type="ECO:0000256" key="4">
    <source>
        <dbReference type="ARBA" id="ARBA00022679"/>
    </source>
</evidence>
<dbReference type="InterPro" id="IPR004662">
    <property type="entry name" value="AcgluKinase_fam"/>
</dbReference>
<evidence type="ECO:0000256" key="8">
    <source>
        <dbReference type="ARBA" id="ARBA00048141"/>
    </source>
</evidence>
<comment type="similarity">
    <text evidence="9">Belongs to the acetylglutamate kinase family. ArgB subfamily.</text>
</comment>
<keyword evidence="4 9" id="KW-0808">Transferase</keyword>
<evidence type="ECO:0000256" key="9">
    <source>
        <dbReference type="HAMAP-Rule" id="MF_00082"/>
    </source>
</evidence>
<dbReference type="PANTHER" id="PTHR23342">
    <property type="entry name" value="N-ACETYLGLUTAMATE SYNTHASE"/>
    <property type="match status" value="1"/>
</dbReference>
<keyword evidence="2 9" id="KW-0055">Arginine biosynthesis</keyword>
<dbReference type="NCBIfam" id="TIGR00761">
    <property type="entry name" value="argB"/>
    <property type="match status" value="1"/>
</dbReference>
<evidence type="ECO:0000256" key="6">
    <source>
        <dbReference type="ARBA" id="ARBA00022777"/>
    </source>
</evidence>
<dbReference type="Pfam" id="PF00696">
    <property type="entry name" value="AA_kinase"/>
    <property type="match status" value="1"/>
</dbReference>
<dbReference type="EMBL" id="CDMW01000001">
    <property type="protein sequence ID" value="CEL89947.1"/>
    <property type="molecule type" value="Genomic_DNA"/>
</dbReference>
<reference evidence="11 12" key="1">
    <citation type="submission" date="2015-01" db="EMBL/GenBank/DDBJ databases">
        <authorList>
            <person name="Pelicic Vladimir"/>
        </authorList>
    </citation>
    <scope>NUCLEOTIDE SEQUENCE [LARGE SCALE GENOMIC DNA]</scope>
    <source>
        <strain evidence="11 12">2908</strain>
    </source>
</reference>
<comment type="function">
    <text evidence="9">Catalyzes the ATP-dependent phosphorylation of N-acetyl-L-glutamate.</text>
</comment>
<feature type="binding site" evidence="9">
    <location>
        <position position="63"/>
    </location>
    <ligand>
        <name>substrate</name>
    </ligand>
</feature>
<dbReference type="GO" id="GO:0003991">
    <property type="term" value="F:acetylglutamate kinase activity"/>
    <property type="evidence" value="ECO:0007669"/>
    <property type="project" value="UniProtKB-UniRule"/>
</dbReference>
<gene>
    <name evidence="9 11" type="primary">argB</name>
    <name evidence="11" type="ORF">SSV_0640</name>
</gene>
<dbReference type="PANTHER" id="PTHR23342:SF0">
    <property type="entry name" value="N-ACETYLGLUTAMATE SYNTHASE, MITOCHONDRIAL"/>
    <property type="match status" value="1"/>
</dbReference>
<evidence type="ECO:0000256" key="1">
    <source>
        <dbReference type="ARBA" id="ARBA00004828"/>
    </source>
</evidence>
<dbReference type="InterPro" id="IPR001057">
    <property type="entry name" value="Glu/AcGlu_kinase"/>
</dbReference>
<keyword evidence="6 9" id="KW-0418">Kinase</keyword>
<dbReference type="PRINTS" id="PR00474">
    <property type="entry name" value="GLU5KINASE"/>
</dbReference>
<keyword evidence="9" id="KW-0963">Cytoplasm</keyword>
<keyword evidence="3 9" id="KW-0028">Amino-acid biosynthesis</keyword>
<dbReference type="InterPro" id="IPR001048">
    <property type="entry name" value="Asp/Glu/Uridylate_kinase"/>
</dbReference>
<evidence type="ECO:0000313" key="11">
    <source>
        <dbReference type="EMBL" id="CEL89947.1"/>
    </source>
</evidence>
<dbReference type="CDD" id="cd04238">
    <property type="entry name" value="AAK_NAGK-like"/>
    <property type="match status" value="1"/>
</dbReference>
<dbReference type="AlphaFoldDB" id="A0A0B7GPE5"/>
<organism evidence="11 12">
    <name type="scientific">Streptococcus sanguinis</name>
    <dbReference type="NCBI Taxonomy" id="1305"/>
    <lineage>
        <taxon>Bacteria</taxon>
        <taxon>Bacillati</taxon>
        <taxon>Bacillota</taxon>
        <taxon>Bacilli</taxon>
        <taxon>Lactobacillales</taxon>
        <taxon>Streptococcaceae</taxon>
        <taxon>Streptococcus</taxon>
    </lineage>
</organism>
<keyword evidence="7 9" id="KW-0067">ATP-binding</keyword>
<feature type="binding site" evidence="9">
    <location>
        <begin position="41"/>
        <end position="42"/>
    </location>
    <ligand>
        <name>substrate</name>
    </ligand>
</feature>
<dbReference type="GO" id="GO:0005737">
    <property type="term" value="C:cytoplasm"/>
    <property type="evidence" value="ECO:0007669"/>
    <property type="project" value="UniProtKB-SubCell"/>
</dbReference>
<feature type="site" description="Transition state stabilizer" evidence="9">
    <location>
        <position position="215"/>
    </location>
</feature>
<dbReference type="HAMAP" id="MF_00082">
    <property type="entry name" value="ArgB"/>
    <property type="match status" value="1"/>
</dbReference>
<evidence type="ECO:0000256" key="5">
    <source>
        <dbReference type="ARBA" id="ARBA00022741"/>
    </source>
</evidence>
<dbReference type="SUPFAM" id="SSF53633">
    <property type="entry name" value="Carbamate kinase-like"/>
    <property type="match status" value="1"/>
</dbReference>
<feature type="domain" description="Aspartate/glutamate/uridylate kinase" evidence="10">
    <location>
        <begin position="4"/>
        <end position="233"/>
    </location>
</feature>
<dbReference type="UniPathway" id="UPA00068">
    <property type="reaction ID" value="UER00107"/>
</dbReference>
<comment type="catalytic activity">
    <reaction evidence="8 9">
        <text>N-acetyl-L-glutamate + ATP = N-acetyl-L-glutamyl 5-phosphate + ADP</text>
        <dbReference type="Rhea" id="RHEA:14629"/>
        <dbReference type="ChEBI" id="CHEBI:30616"/>
        <dbReference type="ChEBI" id="CHEBI:44337"/>
        <dbReference type="ChEBI" id="CHEBI:57936"/>
        <dbReference type="ChEBI" id="CHEBI:456216"/>
        <dbReference type="EC" id="2.7.2.8"/>
    </reaction>
</comment>